<sequence length="164" mass="18893">MIIKRIEDCGEKQKIARRILEALPAWFGIDEARETYIKESADQLFLAALDGNQATGFLCLKETGKDTLELSVMGVLKEYHRRGIGKQLFLNAKKLAMEKGYAFLQVKTVQTGRCEEYDNTNRFYRSLGFQEFEVFPTLWGEGNPCQIYIMSLRQIPICRGIKIR</sequence>
<dbReference type="PANTHER" id="PTHR43420:SF41">
    <property type="entry name" value="IAA ACETYLTRANSFERASE"/>
    <property type="match status" value="1"/>
</dbReference>
<keyword evidence="2" id="KW-0012">Acyltransferase</keyword>
<dbReference type="InterPro" id="IPR050680">
    <property type="entry name" value="YpeA/RimI_acetyltransf"/>
</dbReference>
<dbReference type="AlphaFoldDB" id="A0A9D1N2R0"/>
<protein>
    <submittedName>
        <fullName evidence="4">GNAT family N-acetyltransferase</fullName>
    </submittedName>
</protein>
<proteinExistence type="predicted"/>
<dbReference type="PROSITE" id="PS51186">
    <property type="entry name" value="GNAT"/>
    <property type="match status" value="1"/>
</dbReference>
<feature type="domain" description="N-acetyltransferase" evidence="3">
    <location>
        <begin position="1"/>
        <end position="155"/>
    </location>
</feature>
<accession>A0A9D1N2R0</accession>
<evidence type="ECO:0000256" key="2">
    <source>
        <dbReference type="ARBA" id="ARBA00023315"/>
    </source>
</evidence>
<evidence type="ECO:0000313" key="5">
    <source>
        <dbReference type="Proteomes" id="UP000824128"/>
    </source>
</evidence>
<dbReference type="Pfam" id="PF13508">
    <property type="entry name" value="Acetyltransf_7"/>
    <property type="match status" value="1"/>
</dbReference>
<dbReference type="EMBL" id="DVNZ01000034">
    <property type="protein sequence ID" value="HIU93712.1"/>
    <property type="molecule type" value="Genomic_DNA"/>
</dbReference>
<keyword evidence="1" id="KW-0808">Transferase</keyword>
<dbReference type="InterPro" id="IPR000182">
    <property type="entry name" value="GNAT_dom"/>
</dbReference>
<dbReference type="CDD" id="cd04301">
    <property type="entry name" value="NAT_SF"/>
    <property type="match status" value="1"/>
</dbReference>
<name>A0A9D1N2R0_9FIRM</name>
<dbReference type="PANTHER" id="PTHR43420">
    <property type="entry name" value="ACETYLTRANSFERASE"/>
    <property type="match status" value="1"/>
</dbReference>
<dbReference type="SUPFAM" id="SSF55729">
    <property type="entry name" value="Acyl-CoA N-acyltransferases (Nat)"/>
    <property type="match status" value="1"/>
</dbReference>
<dbReference type="GO" id="GO:0016747">
    <property type="term" value="F:acyltransferase activity, transferring groups other than amino-acyl groups"/>
    <property type="evidence" value="ECO:0007669"/>
    <property type="project" value="InterPro"/>
</dbReference>
<gene>
    <name evidence="4" type="ORF">IAD24_00995</name>
</gene>
<evidence type="ECO:0000259" key="3">
    <source>
        <dbReference type="PROSITE" id="PS51186"/>
    </source>
</evidence>
<evidence type="ECO:0000313" key="4">
    <source>
        <dbReference type="EMBL" id="HIU93712.1"/>
    </source>
</evidence>
<dbReference type="Gene3D" id="3.40.630.30">
    <property type="match status" value="1"/>
</dbReference>
<reference evidence="4" key="2">
    <citation type="journal article" date="2021" name="PeerJ">
        <title>Extensive microbial diversity within the chicken gut microbiome revealed by metagenomics and culture.</title>
        <authorList>
            <person name="Gilroy R."/>
            <person name="Ravi A."/>
            <person name="Getino M."/>
            <person name="Pursley I."/>
            <person name="Horton D.L."/>
            <person name="Alikhan N.F."/>
            <person name="Baker D."/>
            <person name="Gharbi K."/>
            <person name="Hall N."/>
            <person name="Watson M."/>
            <person name="Adriaenssens E.M."/>
            <person name="Foster-Nyarko E."/>
            <person name="Jarju S."/>
            <person name="Secka A."/>
            <person name="Antonio M."/>
            <person name="Oren A."/>
            <person name="Chaudhuri R.R."/>
            <person name="La Ragione R."/>
            <person name="Hildebrand F."/>
            <person name="Pallen M.J."/>
        </authorList>
    </citation>
    <scope>NUCLEOTIDE SEQUENCE</scope>
    <source>
        <strain evidence="4">ChiGjej2B2-16831</strain>
    </source>
</reference>
<comment type="caution">
    <text evidence="4">The sequence shown here is derived from an EMBL/GenBank/DDBJ whole genome shotgun (WGS) entry which is preliminary data.</text>
</comment>
<dbReference type="Proteomes" id="UP000824128">
    <property type="component" value="Unassembled WGS sequence"/>
</dbReference>
<dbReference type="InterPro" id="IPR016181">
    <property type="entry name" value="Acyl_CoA_acyltransferase"/>
</dbReference>
<reference evidence="4" key="1">
    <citation type="submission" date="2020-10" db="EMBL/GenBank/DDBJ databases">
        <authorList>
            <person name="Gilroy R."/>
        </authorList>
    </citation>
    <scope>NUCLEOTIDE SEQUENCE</scope>
    <source>
        <strain evidence="4">ChiGjej2B2-16831</strain>
    </source>
</reference>
<organism evidence="4 5">
    <name type="scientific">Candidatus Aphodomorpha intestinavium</name>
    <dbReference type="NCBI Taxonomy" id="2840672"/>
    <lineage>
        <taxon>Bacteria</taxon>
        <taxon>Bacillati</taxon>
        <taxon>Bacillota</taxon>
        <taxon>Clostridia</taxon>
        <taxon>Eubacteriales</taxon>
        <taxon>Candidatus Aphodomorpha</taxon>
    </lineage>
</organism>
<evidence type="ECO:0000256" key="1">
    <source>
        <dbReference type="ARBA" id="ARBA00022679"/>
    </source>
</evidence>